<evidence type="ECO:0000256" key="1">
    <source>
        <dbReference type="SAM" id="MobiDB-lite"/>
    </source>
</evidence>
<dbReference type="InterPro" id="IPR023214">
    <property type="entry name" value="HAD_sf"/>
</dbReference>
<dbReference type="InterPro" id="IPR052898">
    <property type="entry name" value="ACAD10-like"/>
</dbReference>
<dbReference type="InterPro" id="IPR006439">
    <property type="entry name" value="HAD-SF_hydro_IA"/>
</dbReference>
<dbReference type="SUPFAM" id="SSF56784">
    <property type="entry name" value="HAD-like"/>
    <property type="match status" value="1"/>
</dbReference>
<evidence type="ECO:0000313" key="2">
    <source>
        <dbReference type="EMBL" id="CUU54538.1"/>
    </source>
</evidence>
<organism evidence="2 3">
    <name type="scientific">Parafrankia irregularis</name>
    <dbReference type="NCBI Taxonomy" id="795642"/>
    <lineage>
        <taxon>Bacteria</taxon>
        <taxon>Bacillati</taxon>
        <taxon>Actinomycetota</taxon>
        <taxon>Actinomycetes</taxon>
        <taxon>Frankiales</taxon>
        <taxon>Frankiaceae</taxon>
        <taxon>Parafrankia</taxon>
    </lineage>
</organism>
<reference evidence="3" key="1">
    <citation type="submission" date="2015-11" db="EMBL/GenBank/DDBJ databases">
        <authorList>
            <person name="Varghese N."/>
        </authorList>
    </citation>
    <scope>NUCLEOTIDE SEQUENCE [LARGE SCALE GENOMIC DNA]</scope>
    <source>
        <strain evidence="3">DSM 45899</strain>
    </source>
</reference>
<feature type="region of interest" description="Disordered" evidence="1">
    <location>
        <begin position="1"/>
        <end position="20"/>
    </location>
</feature>
<dbReference type="Proteomes" id="UP000198802">
    <property type="component" value="Unassembled WGS sequence"/>
</dbReference>
<dbReference type="GO" id="GO:0016787">
    <property type="term" value="F:hydrolase activity"/>
    <property type="evidence" value="ECO:0007669"/>
    <property type="project" value="UniProtKB-KW"/>
</dbReference>
<name>A0A0S4QJ49_9ACTN</name>
<dbReference type="Gene3D" id="3.40.50.1000">
    <property type="entry name" value="HAD superfamily/HAD-like"/>
    <property type="match status" value="1"/>
</dbReference>
<evidence type="ECO:0000313" key="3">
    <source>
        <dbReference type="Proteomes" id="UP000198802"/>
    </source>
</evidence>
<dbReference type="PANTHER" id="PTHR47829">
    <property type="entry name" value="HYDROLASE, PUTATIVE (AFU_ORTHOLOGUE AFUA_1G12880)-RELATED"/>
    <property type="match status" value="1"/>
</dbReference>
<dbReference type="EMBL" id="FAOZ01000003">
    <property type="protein sequence ID" value="CUU54538.1"/>
    <property type="molecule type" value="Genomic_DNA"/>
</dbReference>
<dbReference type="NCBIfam" id="TIGR01509">
    <property type="entry name" value="HAD-SF-IA-v3"/>
    <property type="match status" value="1"/>
</dbReference>
<keyword evidence="3" id="KW-1185">Reference proteome</keyword>
<dbReference type="Gene3D" id="1.10.150.240">
    <property type="entry name" value="Putative phosphatase, domain 2"/>
    <property type="match status" value="1"/>
</dbReference>
<dbReference type="Pfam" id="PF00702">
    <property type="entry name" value="Hydrolase"/>
    <property type="match status" value="1"/>
</dbReference>
<protein>
    <submittedName>
        <fullName evidence="2">Putative hydrolase of the HAD superfamily</fullName>
    </submittedName>
</protein>
<gene>
    <name evidence="2" type="ORF">Ga0074812_10328</name>
</gene>
<keyword evidence="2" id="KW-0378">Hydrolase</keyword>
<dbReference type="InterPro" id="IPR023198">
    <property type="entry name" value="PGP-like_dom2"/>
</dbReference>
<dbReference type="PRINTS" id="PR00413">
    <property type="entry name" value="HADHALOGNASE"/>
</dbReference>
<dbReference type="RefSeq" id="WP_091272181.1">
    <property type="nucleotide sequence ID" value="NZ_FAOZ01000003.1"/>
</dbReference>
<dbReference type="AlphaFoldDB" id="A0A0S4QJ49"/>
<proteinExistence type="predicted"/>
<dbReference type="InterPro" id="IPR036412">
    <property type="entry name" value="HAD-like_sf"/>
</dbReference>
<accession>A0A0S4QJ49</accession>
<dbReference type="PANTHER" id="PTHR47829:SF1">
    <property type="entry name" value="HAD FAMILY PHOSPHATASE"/>
    <property type="match status" value="1"/>
</dbReference>
<sequence length="244" mass="26653">MVEPFSTAPTAPRRHRTPGAAAALTVRAPRTAPPVRALWCDYGGVLTSPVADALSQVAAAAGVPAADLMAAIRQVAEPFGGTLIEPLELGILPQREWGLRVTAALAPHWTPRIDLTRFGDYWYVGRTVSTELFTLLARVRGEGVRVGMLTNSVREWEPHRRALAPDVDPFEVTVNSFEVGLRKPDPAIFRLAESIFRVPPESCLLIDDLGANCAAARVLGWQTIEHTTVADTLDVVHRLVFERH</sequence>